<dbReference type="EMBL" id="NJBO01000008">
    <property type="protein sequence ID" value="TKJ42886.1"/>
    <property type="molecule type" value="Genomic_DNA"/>
</dbReference>
<evidence type="ECO:0000259" key="1">
    <source>
        <dbReference type="Pfam" id="PF01408"/>
    </source>
</evidence>
<evidence type="ECO:0000313" key="4">
    <source>
        <dbReference type="Proteomes" id="UP000317778"/>
    </source>
</evidence>
<dbReference type="Pfam" id="PF01408">
    <property type="entry name" value="GFO_IDH_MocA"/>
    <property type="match status" value="1"/>
</dbReference>
<organism evidence="3 4">
    <name type="scientific">candidate division TA06 bacterium B3_TA06</name>
    <dbReference type="NCBI Taxonomy" id="2012487"/>
    <lineage>
        <taxon>Bacteria</taxon>
        <taxon>Bacteria division TA06</taxon>
    </lineage>
</organism>
<sequence>MLHLGVIGAGYWGPNLIRNFASIDAVSLEGIADINKAALEKIKNNYPGIKTTIDPHELLASDVDAVCIATSAPTHYELTREALLCGKHVLCEKPLTLRSEEAQELVQLADERNLTLMVGHLMLYHPAIRKIKELIDSGKLGDLLYVNSIRVNLGIARSNENVLWSLTPHDLSMILYLFDNEMPLGLSAAGQDFLTPGIEDIVFVSLFFAANRLGHVRASWIDPTKIRRLKVVGSKGMVVFDDVGADSTLKFYDEWIEPKGDGGFEHHRNFTPHVYEIEKAEPLRLECEHFVQCVLEGKKPLTDGRNGLAVVKILERAQASLKEKGAYKSL</sequence>
<proteinExistence type="predicted"/>
<accession>A0A532V6R6</accession>
<dbReference type="PANTHER" id="PTHR43377">
    <property type="entry name" value="BILIVERDIN REDUCTASE A"/>
    <property type="match status" value="1"/>
</dbReference>
<name>A0A532V6R6_UNCT6</name>
<dbReference type="InterPro" id="IPR055170">
    <property type="entry name" value="GFO_IDH_MocA-like_dom"/>
</dbReference>
<dbReference type="Gene3D" id="3.40.50.720">
    <property type="entry name" value="NAD(P)-binding Rossmann-like Domain"/>
    <property type="match status" value="1"/>
</dbReference>
<dbReference type="InterPro" id="IPR051450">
    <property type="entry name" value="Gfo/Idh/MocA_Oxidoreductases"/>
</dbReference>
<dbReference type="InterPro" id="IPR036291">
    <property type="entry name" value="NAD(P)-bd_dom_sf"/>
</dbReference>
<dbReference type="SUPFAM" id="SSF55347">
    <property type="entry name" value="Glyceraldehyde-3-phosphate dehydrogenase-like, C-terminal domain"/>
    <property type="match status" value="1"/>
</dbReference>
<dbReference type="PANTHER" id="PTHR43377:SF6">
    <property type="entry name" value="GFO_IDH_MOCA-LIKE OXIDOREDUCTASE N-TERMINAL DOMAIN-CONTAINING PROTEIN"/>
    <property type="match status" value="1"/>
</dbReference>
<evidence type="ECO:0000259" key="2">
    <source>
        <dbReference type="Pfam" id="PF22725"/>
    </source>
</evidence>
<feature type="domain" description="Gfo/Idh/MocA-like oxidoreductase N-terminal" evidence="1">
    <location>
        <begin position="3"/>
        <end position="120"/>
    </location>
</feature>
<dbReference type="Pfam" id="PF22725">
    <property type="entry name" value="GFO_IDH_MocA_C3"/>
    <property type="match status" value="1"/>
</dbReference>
<dbReference type="InterPro" id="IPR000683">
    <property type="entry name" value="Gfo/Idh/MocA-like_OxRdtase_N"/>
</dbReference>
<dbReference type="AlphaFoldDB" id="A0A532V6R6"/>
<gene>
    <name evidence="3" type="ORF">CEE36_06365</name>
</gene>
<dbReference type="GO" id="GO:0000166">
    <property type="term" value="F:nucleotide binding"/>
    <property type="evidence" value="ECO:0007669"/>
    <property type="project" value="InterPro"/>
</dbReference>
<evidence type="ECO:0000313" key="3">
    <source>
        <dbReference type="EMBL" id="TKJ42886.1"/>
    </source>
</evidence>
<reference evidence="3 4" key="1">
    <citation type="submission" date="2017-06" db="EMBL/GenBank/DDBJ databases">
        <title>Novel microbial phyla capable of carbon fixation and sulfur reduction in deep-sea sediments.</title>
        <authorList>
            <person name="Huang J."/>
            <person name="Baker B."/>
            <person name="Wang Y."/>
        </authorList>
    </citation>
    <scope>NUCLEOTIDE SEQUENCE [LARGE SCALE GENOMIC DNA]</scope>
    <source>
        <strain evidence="3">B3_TA06</strain>
    </source>
</reference>
<protein>
    <submittedName>
        <fullName evidence="3">Oxidoreductase</fullName>
    </submittedName>
</protein>
<dbReference type="SUPFAM" id="SSF51735">
    <property type="entry name" value="NAD(P)-binding Rossmann-fold domains"/>
    <property type="match status" value="1"/>
</dbReference>
<comment type="caution">
    <text evidence="3">The sequence shown here is derived from an EMBL/GenBank/DDBJ whole genome shotgun (WGS) entry which is preliminary data.</text>
</comment>
<dbReference type="Gene3D" id="3.30.360.10">
    <property type="entry name" value="Dihydrodipicolinate Reductase, domain 2"/>
    <property type="match status" value="1"/>
</dbReference>
<feature type="domain" description="GFO/IDH/MocA-like oxidoreductase" evidence="2">
    <location>
        <begin position="128"/>
        <end position="238"/>
    </location>
</feature>
<dbReference type="Proteomes" id="UP000317778">
    <property type="component" value="Unassembled WGS sequence"/>
</dbReference>